<evidence type="ECO:0000313" key="2">
    <source>
        <dbReference type="EMBL" id="AKA85957.1"/>
    </source>
</evidence>
<feature type="region of interest" description="Disordered" evidence="1">
    <location>
        <begin position="33"/>
        <end position="54"/>
    </location>
</feature>
<organism evidence="2 3">
    <name type="scientific">Pseudomonas synxantha</name>
    <dbReference type="NCBI Taxonomy" id="47883"/>
    <lineage>
        <taxon>Bacteria</taxon>
        <taxon>Pseudomonadati</taxon>
        <taxon>Pseudomonadota</taxon>
        <taxon>Gammaproteobacteria</taxon>
        <taxon>Pseudomonadales</taxon>
        <taxon>Pseudomonadaceae</taxon>
        <taxon>Pseudomonas</taxon>
    </lineage>
</organism>
<evidence type="ECO:0000256" key="1">
    <source>
        <dbReference type="SAM" id="MobiDB-lite"/>
    </source>
</evidence>
<sequence>MDMYSIQPNILVGCEAAIGSKPPPTWAEGDLWGQDPGCHLSDEEIGVQPSPLIP</sequence>
<reference evidence="2 3" key="1">
    <citation type="journal article" date="2015" name="Genome Announc.">
        <title>Complete Genome Sequence of Biocontrol Strain Pseudomonas fluorescens LBUM223.</title>
        <authorList>
            <person name="Roquigny R."/>
            <person name="Arseneault T."/>
            <person name="Gadkar V.J."/>
            <person name="Novinscak A."/>
            <person name="Joly D.L."/>
            <person name="Filion M."/>
        </authorList>
    </citation>
    <scope>NUCLEOTIDE SEQUENCE [LARGE SCALE GENOMIC DNA]</scope>
    <source>
        <strain evidence="2 3">LBUM223</strain>
    </source>
</reference>
<dbReference type="EMBL" id="CP011117">
    <property type="protein sequence ID" value="AKA85957.1"/>
    <property type="molecule type" value="Genomic_DNA"/>
</dbReference>
<dbReference type="Proteomes" id="UP000033099">
    <property type="component" value="Chromosome"/>
</dbReference>
<accession>A0AAU8U630</accession>
<gene>
    <name evidence="2" type="ORF">VO64_5411</name>
</gene>
<dbReference type="KEGG" id="pfb:VO64_5411"/>
<name>A0AAU8U630_9PSED</name>
<dbReference type="AlphaFoldDB" id="A0AAU8U630"/>
<protein>
    <submittedName>
        <fullName evidence="2">Heme d1 biosynthesis protein NirJ</fullName>
    </submittedName>
</protein>
<evidence type="ECO:0000313" key="3">
    <source>
        <dbReference type="Proteomes" id="UP000033099"/>
    </source>
</evidence>
<proteinExistence type="predicted"/>